<dbReference type="AlphaFoldDB" id="A0A182NYJ2"/>
<dbReference type="VEuPathDB" id="VectorBase:ADIR014891"/>
<sequence length="23" mass="2616">MTSQTSLYFIKKLDALVFSAVPR</sequence>
<protein>
    <submittedName>
        <fullName evidence="1">Uncharacterized protein</fullName>
    </submittedName>
</protein>
<name>A0A182NYJ2_9DIPT</name>
<evidence type="ECO:0000313" key="1">
    <source>
        <dbReference type="EnsemblMetazoa" id="ADIR014891-PA"/>
    </source>
</evidence>
<reference evidence="1" key="2">
    <citation type="submission" date="2020-05" db="UniProtKB">
        <authorList>
            <consortium name="EnsemblMetazoa"/>
        </authorList>
    </citation>
    <scope>IDENTIFICATION</scope>
    <source>
        <strain evidence="1">WRAIR2</strain>
    </source>
</reference>
<accession>A0A182NYJ2</accession>
<dbReference type="Proteomes" id="UP000075884">
    <property type="component" value="Unassembled WGS sequence"/>
</dbReference>
<reference evidence="2" key="1">
    <citation type="submission" date="2013-03" db="EMBL/GenBank/DDBJ databases">
        <title>The Genome Sequence of Anopheles dirus WRAIR2.</title>
        <authorList>
            <consortium name="The Broad Institute Genomics Platform"/>
            <person name="Neafsey D.E."/>
            <person name="Walton C."/>
            <person name="Walker B."/>
            <person name="Young S.K."/>
            <person name="Zeng Q."/>
            <person name="Gargeya S."/>
            <person name="Fitzgerald M."/>
            <person name="Haas B."/>
            <person name="Abouelleil A."/>
            <person name="Allen A.W."/>
            <person name="Alvarado L."/>
            <person name="Arachchi H.M."/>
            <person name="Berlin A.M."/>
            <person name="Chapman S.B."/>
            <person name="Gainer-Dewar J."/>
            <person name="Goldberg J."/>
            <person name="Griggs A."/>
            <person name="Gujja S."/>
            <person name="Hansen M."/>
            <person name="Howarth C."/>
            <person name="Imamovic A."/>
            <person name="Ireland A."/>
            <person name="Larimer J."/>
            <person name="McCowan C."/>
            <person name="Murphy C."/>
            <person name="Pearson M."/>
            <person name="Poon T.W."/>
            <person name="Priest M."/>
            <person name="Roberts A."/>
            <person name="Saif S."/>
            <person name="Shea T."/>
            <person name="Sisk P."/>
            <person name="Sykes S."/>
            <person name="Wortman J."/>
            <person name="Nusbaum C."/>
            <person name="Birren B."/>
        </authorList>
    </citation>
    <scope>NUCLEOTIDE SEQUENCE [LARGE SCALE GENOMIC DNA]</scope>
    <source>
        <strain evidence="2">WRAIR2</strain>
    </source>
</reference>
<dbReference type="EnsemblMetazoa" id="ADIR014891-RA">
    <property type="protein sequence ID" value="ADIR014891-PA"/>
    <property type="gene ID" value="ADIR014891"/>
</dbReference>
<keyword evidence="2" id="KW-1185">Reference proteome</keyword>
<proteinExistence type="predicted"/>
<organism evidence="1 2">
    <name type="scientific">Anopheles dirus</name>
    <dbReference type="NCBI Taxonomy" id="7168"/>
    <lineage>
        <taxon>Eukaryota</taxon>
        <taxon>Metazoa</taxon>
        <taxon>Ecdysozoa</taxon>
        <taxon>Arthropoda</taxon>
        <taxon>Hexapoda</taxon>
        <taxon>Insecta</taxon>
        <taxon>Pterygota</taxon>
        <taxon>Neoptera</taxon>
        <taxon>Endopterygota</taxon>
        <taxon>Diptera</taxon>
        <taxon>Nematocera</taxon>
        <taxon>Culicoidea</taxon>
        <taxon>Culicidae</taxon>
        <taxon>Anophelinae</taxon>
        <taxon>Anopheles</taxon>
    </lineage>
</organism>
<evidence type="ECO:0000313" key="2">
    <source>
        <dbReference type="Proteomes" id="UP000075884"/>
    </source>
</evidence>